<evidence type="ECO:0000256" key="4">
    <source>
        <dbReference type="ARBA" id="ARBA00022837"/>
    </source>
</evidence>
<organism evidence="6 7">
    <name type="scientific">Devosia rhodophyticola</name>
    <dbReference type="NCBI Taxonomy" id="3026423"/>
    <lineage>
        <taxon>Bacteria</taxon>
        <taxon>Pseudomonadati</taxon>
        <taxon>Pseudomonadota</taxon>
        <taxon>Alphaproteobacteria</taxon>
        <taxon>Hyphomicrobiales</taxon>
        <taxon>Devosiaceae</taxon>
        <taxon>Devosia</taxon>
    </lineage>
</organism>
<dbReference type="PROSITE" id="PS00523">
    <property type="entry name" value="SULFATASE_1"/>
    <property type="match status" value="1"/>
</dbReference>
<evidence type="ECO:0000313" key="6">
    <source>
        <dbReference type="EMBL" id="WDR05177.1"/>
    </source>
</evidence>
<dbReference type="InterPro" id="IPR024607">
    <property type="entry name" value="Sulfatase_CS"/>
</dbReference>
<dbReference type="PANTHER" id="PTHR42693">
    <property type="entry name" value="ARYLSULFATASE FAMILY MEMBER"/>
    <property type="match status" value="1"/>
</dbReference>
<gene>
    <name evidence="6" type="ORF">PSQ90_12870</name>
</gene>
<comment type="similarity">
    <text evidence="1">Belongs to the sulfatase family.</text>
</comment>
<dbReference type="PANTHER" id="PTHR42693:SF53">
    <property type="entry name" value="ENDO-4-O-SULFATASE"/>
    <property type="match status" value="1"/>
</dbReference>
<protein>
    <submittedName>
        <fullName evidence="6">Sulfatase-like hydrolase/transferase</fullName>
    </submittedName>
</protein>
<keyword evidence="3" id="KW-0378">Hydrolase</keyword>
<dbReference type="InterPro" id="IPR017850">
    <property type="entry name" value="Alkaline_phosphatase_core_sf"/>
</dbReference>
<dbReference type="Gene3D" id="3.40.720.10">
    <property type="entry name" value="Alkaline Phosphatase, subunit A"/>
    <property type="match status" value="1"/>
</dbReference>
<evidence type="ECO:0000256" key="1">
    <source>
        <dbReference type="ARBA" id="ARBA00008779"/>
    </source>
</evidence>
<keyword evidence="2" id="KW-0479">Metal-binding</keyword>
<dbReference type="InterPro" id="IPR050738">
    <property type="entry name" value="Sulfatase"/>
</dbReference>
<name>A0ABY7YVE6_9HYPH</name>
<evidence type="ECO:0000259" key="5">
    <source>
        <dbReference type="Pfam" id="PF00884"/>
    </source>
</evidence>
<feature type="domain" description="Sulfatase N-terminal" evidence="5">
    <location>
        <begin position="4"/>
        <end position="241"/>
    </location>
</feature>
<sequence length="250" mass="28382">MPKPNILLITTDQQHFEALGVHDPKLKTPNLDRLCREGSRFDRAYCPSPVCTPSRASIITGQYPSHHGAWTIGVKLPEDVPTVGEALIEAGYSTALIGKAHFQPLASTAESPSIEAQPTLRDLDFWRGFNQTWYGFEHVELARNHADESHVGQHYAIWLEEHGLTDWKEYFQPLPGDSAAKAPKMAARYGYCRDERSWQLPQELHYTHWTGERSLAYLDAQADSDRPFFLWSSFHDPHPLYGQRTVGLDV</sequence>
<dbReference type="SUPFAM" id="SSF53649">
    <property type="entry name" value="Alkaline phosphatase-like"/>
    <property type="match status" value="1"/>
</dbReference>
<dbReference type="RefSeq" id="WP_282210696.1">
    <property type="nucleotide sequence ID" value="NZ_CP118247.1"/>
</dbReference>
<dbReference type="Proteomes" id="UP001222118">
    <property type="component" value="Chromosome"/>
</dbReference>
<evidence type="ECO:0000256" key="3">
    <source>
        <dbReference type="ARBA" id="ARBA00022801"/>
    </source>
</evidence>
<proteinExistence type="inferred from homology"/>
<keyword evidence="7" id="KW-1185">Reference proteome</keyword>
<accession>A0ABY7YVE6</accession>
<dbReference type="InterPro" id="IPR000917">
    <property type="entry name" value="Sulfatase_N"/>
</dbReference>
<dbReference type="EMBL" id="CP118247">
    <property type="protein sequence ID" value="WDR05177.1"/>
    <property type="molecule type" value="Genomic_DNA"/>
</dbReference>
<reference evidence="6 7" key="1">
    <citation type="submission" date="2023-02" db="EMBL/GenBank/DDBJ databases">
        <title>Devosia chondri sp. nov., isolated from the phycosphere of marine algae.</title>
        <authorList>
            <person name="Kim J.M."/>
            <person name="Lee J.K."/>
            <person name="Choi B.J."/>
            <person name="Bayburt H."/>
            <person name="Jeon C.O."/>
        </authorList>
    </citation>
    <scope>NUCLEOTIDE SEQUENCE [LARGE SCALE GENOMIC DNA]</scope>
    <source>
        <strain evidence="6 7">G2-5</strain>
    </source>
</reference>
<dbReference type="Pfam" id="PF00884">
    <property type="entry name" value="Sulfatase"/>
    <property type="match status" value="1"/>
</dbReference>
<evidence type="ECO:0000256" key="2">
    <source>
        <dbReference type="ARBA" id="ARBA00022723"/>
    </source>
</evidence>
<keyword evidence="4" id="KW-0106">Calcium</keyword>
<evidence type="ECO:0000313" key="7">
    <source>
        <dbReference type="Proteomes" id="UP001222118"/>
    </source>
</evidence>